<dbReference type="CDD" id="cd00156">
    <property type="entry name" value="REC"/>
    <property type="match status" value="1"/>
</dbReference>
<name>A0ABS0J2I5_9BACT</name>
<keyword evidence="1 3" id="KW-0597">Phosphoprotein</keyword>
<organism evidence="5 6">
    <name type="scientific">Nitratidesulfovibrio oxamicus</name>
    <dbReference type="NCBI Taxonomy" id="32016"/>
    <lineage>
        <taxon>Bacteria</taxon>
        <taxon>Pseudomonadati</taxon>
        <taxon>Thermodesulfobacteriota</taxon>
        <taxon>Desulfovibrionia</taxon>
        <taxon>Desulfovibrionales</taxon>
        <taxon>Desulfovibrionaceae</taxon>
        <taxon>Nitratidesulfovibrio</taxon>
    </lineage>
</organism>
<reference evidence="5 6" key="1">
    <citation type="submission" date="2019-08" db="EMBL/GenBank/DDBJ databases">
        <authorList>
            <person name="Luo N."/>
        </authorList>
    </citation>
    <scope>NUCLEOTIDE SEQUENCE [LARGE SCALE GENOMIC DNA]</scope>
    <source>
        <strain evidence="5 6">NCIMB 9442</strain>
    </source>
</reference>
<feature type="domain" description="Response regulatory" evidence="4">
    <location>
        <begin position="2"/>
        <end position="116"/>
    </location>
</feature>
<dbReference type="InterPro" id="IPR050595">
    <property type="entry name" value="Bact_response_regulator"/>
</dbReference>
<dbReference type="PROSITE" id="PS50110">
    <property type="entry name" value="RESPONSE_REGULATORY"/>
    <property type="match status" value="1"/>
</dbReference>
<evidence type="ECO:0000256" key="3">
    <source>
        <dbReference type="PROSITE-ProRule" id="PRU00169"/>
    </source>
</evidence>
<dbReference type="SMART" id="SM00448">
    <property type="entry name" value="REC"/>
    <property type="match status" value="1"/>
</dbReference>
<evidence type="ECO:0000313" key="6">
    <source>
        <dbReference type="Proteomes" id="UP001194469"/>
    </source>
</evidence>
<dbReference type="InterPro" id="IPR011006">
    <property type="entry name" value="CheY-like_superfamily"/>
</dbReference>
<dbReference type="InterPro" id="IPR001789">
    <property type="entry name" value="Sig_transdc_resp-reg_receiver"/>
</dbReference>
<dbReference type="RefSeq" id="WP_190245416.1">
    <property type="nucleotide sequence ID" value="NZ_VRYY01000143.1"/>
</dbReference>
<evidence type="ECO:0000256" key="2">
    <source>
        <dbReference type="ARBA" id="ARBA00023012"/>
    </source>
</evidence>
<keyword evidence="6" id="KW-1185">Reference proteome</keyword>
<protein>
    <submittedName>
        <fullName evidence="5">Response regulator</fullName>
    </submittedName>
</protein>
<dbReference type="Pfam" id="PF00072">
    <property type="entry name" value="Response_reg"/>
    <property type="match status" value="1"/>
</dbReference>
<dbReference type="PANTHER" id="PTHR44591">
    <property type="entry name" value="STRESS RESPONSE REGULATOR PROTEIN 1"/>
    <property type="match status" value="1"/>
</dbReference>
<dbReference type="SUPFAM" id="SSF52172">
    <property type="entry name" value="CheY-like"/>
    <property type="match status" value="1"/>
</dbReference>
<proteinExistence type="predicted"/>
<dbReference type="EMBL" id="VRYY01000143">
    <property type="protein sequence ID" value="MBG3876648.1"/>
    <property type="molecule type" value="Genomic_DNA"/>
</dbReference>
<dbReference type="Proteomes" id="UP001194469">
    <property type="component" value="Unassembled WGS sequence"/>
</dbReference>
<comment type="caution">
    <text evidence="5">The sequence shown here is derived from an EMBL/GenBank/DDBJ whole genome shotgun (WGS) entry which is preliminary data.</text>
</comment>
<sequence>MKILIVDDETEFLDLMHKRLARRGMEVDTADNGTDAVARVEQGVYDAVVLDVKMPGMDGLETLRRIKALRPEVPVVLLTGHASLGAALTGMELGAFDYMLKPVAINELIFKLGEAVRHA</sequence>
<dbReference type="Gene3D" id="3.40.50.2300">
    <property type="match status" value="1"/>
</dbReference>
<gene>
    <name evidence="5" type="ORF">FVW20_06305</name>
</gene>
<feature type="modified residue" description="4-aspartylphosphate" evidence="3">
    <location>
        <position position="51"/>
    </location>
</feature>
<keyword evidence="2" id="KW-0902">Two-component regulatory system</keyword>
<evidence type="ECO:0000313" key="5">
    <source>
        <dbReference type="EMBL" id="MBG3876648.1"/>
    </source>
</evidence>
<accession>A0ABS0J2I5</accession>
<evidence type="ECO:0000259" key="4">
    <source>
        <dbReference type="PROSITE" id="PS50110"/>
    </source>
</evidence>
<evidence type="ECO:0000256" key="1">
    <source>
        <dbReference type="ARBA" id="ARBA00022553"/>
    </source>
</evidence>
<dbReference type="PANTHER" id="PTHR44591:SF14">
    <property type="entry name" value="PROTEIN PILG"/>
    <property type="match status" value="1"/>
</dbReference>